<gene>
    <name evidence="2" type="ORF">PLOB_00031639</name>
</gene>
<comment type="caution">
    <text evidence="2">The sequence shown here is derived from an EMBL/GenBank/DDBJ whole genome shotgun (WGS) entry which is preliminary data.</text>
</comment>
<feature type="non-terminal residue" evidence="2">
    <location>
        <position position="432"/>
    </location>
</feature>
<evidence type="ECO:0000256" key="1">
    <source>
        <dbReference type="SAM" id="MobiDB-lite"/>
    </source>
</evidence>
<feature type="compositionally biased region" description="Basic residues" evidence="1">
    <location>
        <begin position="20"/>
        <end position="33"/>
    </location>
</feature>
<dbReference type="EMBL" id="CALNXK010000401">
    <property type="protein sequence ID" value="CAH3184807.1"/>
    <property type="molecule type" value="Genomic_DNA"/>
</dbReference>
<name>A0ABN8RZB5_9CNID</name>
<reference evidence="2 3" key="1">
    <citation type="submission" date="2022-05" db="EMBL/GenBank/DDBJ databases">
        <authorList>
            <consortium name="Genoscope - CEA"/>
            <person name="William W."/>
        </authorList>
    </citation>
    <scope>NUCLEOTIDE SEQUENCE [LARGE SCALE GENOMIC DNA]</scope>
</reference>
<feature type="region of interest" description="Disordered" evidence="1">
    <location>
        <begin position="12"/>
        <end position="36"/>
    </location>
</feature>
<evidence type="ECO:0008006" key="4">
    <source>
        <dbReference type="Google" id="ProtNLM"/>
    </source>
</evidence>
<keyword evidence="3" id="KW-1185">Reference proteome</keyword>
<evidence type="ECO:0000313" key="2">
    <source>
        <dbReference type="EMBL" id="CAH3184807.1"/>
    </source>
</evidence>
<evidence type="ECO:0000313" key="3">
    <source>
        <dbReference type="Proteomes" id="UP001159405"/>
    </source>
</evidence>
<dbReference type="Proteomes" id="UP001159405">
    <property type="component" value="Unassembled WGS sequence"/>
</dbReference>
<protein>
    <recommendedName>
        <fullName evidence="4">MULE transposase domain-containing protein</fullName>
    </recommendedName>
</protein>
<sequence>MVQYWFDGDKHEVKPAPHGNAKKNRMPFRRTRQSTKDKLRVAATTMQPKRAYNQTKATIGRTYDLPSIAAAPRDPMQAKNFRKMSDHSDPLFAVLLQCKEQQGDLNTAFVREVRCAPEPEVVCATQQQLVDTERFCCNPHQFTVLGVDPSFNVGKFCYTLTTYRHLMVVDKVTGKHPVMIGPILFHMRKLEASYKLLTSTMVNLNPNLSGLMSFGTDGEYNVAKAFSDQFVFAMQMRCKKHLEDNIESAMVRIGIPAKMRREILVDIFGVQEGSTKYFGLADASNTVDFDEKLGHLQHKWAEADPMGLEFGEWFRRNSVKVIKDSMLRPLREQCQLGSPPDFYYNNGNESMNKVYQKWCKESSGKRQLSMSEATREMRALVAQRQMDVEDAIFGVGPYKIIPEFKHLEVETAVFKSMSKEQRLAAVKRFNKV</sequence>
<accession>A0ABN8RZB5</accession>
<proteinExistence type="predicted"/>
<organism evidence="2 3">
    <name type="scientific">Porites lobata</name>
    <dbReference type="NCBI Taxonomy" id="104759"/>
    <lineage>
        <taxon>Eukaryota</taxon>
        <taxon>Metazoa</taxon>
        <taxon>Cnidaria</taxon>
        <taxon>Anthozoa</taxon>
        <taxon>Hexacorallia</taxon>
        <taxon>Scleractinia</taxon>
        <taxon>Fungiina</taxon>
        <taxon>Poritidae</taxon>
        <taxon>Porites</taxon>
    </lineage>
</organism>